<dbReference type="Proteomes" id="UP001596067">
    <property type="component" value="Unassembled WGS sequence"/>
</dbReference>
<feature type="compositionally biased region" description="Low complexity" evidence="8">
    <location>
        <begin position="1"/>
        <end position="16"/>
    </location>
</feature>
<organism evidence="10 11">
    <name type="scientific">Kitasatospora aburaviensis</name>
    <dbReference type="NCBI Taxonomy" id="67265"/>
    <lineage>
        <taxon>Bacteria</taxon>
        <taxon>Bacillati</taxon>
        <taxon>Actinomycetota</taxon>
        <taxon>Actinomycetes</taxon>
        <taxon>Kitasatosporales</taxon>
        <taxon>Streptomycetaceae</taxon>
        <taxon>Kitasatospora</taxon>
    </lineage>
</organism>
<evidence type="ECO:0000256" key="4">
    <source>
        <dbReference type="ARBA" id="ARBA00022982"/>
    </source>
</evidence>
<evidence type="ECO:0000256" key="6">
    <source>
        <dbReference type="ARBA" id="ARBA00023014"/>
    </source>
</evidence>
<accession>A0ABW1F059</accession>
<dbReference type="EMBL" id="JBHSOD010000031">
    <property type="protein sequence ID" value="MFC5887792.1"/>
    <property type="molecule type" value="Genomic_DNA"/>
</dbReference>
<dbReference type="SUPFAM" id="SSF54862">
    <property type="entry name" value="4Fe-4S ferredoxins"/>
    <property type="match status" value="1"/>
</dbReference>
<feature type="domain" description="4Fe-4S ferredoxin-type" evidence="9">
    <location>
        <begin position="24"/>
        <end position="52"/>
    </location>
</feature>
<dbReference type="InterPro" id="IPR017896">
    <property type="entry name" value="4Fe4S_Fe-S-bd"/>
</dbReference>
<keyword evidence="11" id="KW-1185">Reference proteome</keyword>
<dbReference type="PANTHER" id="PTHR36923:SF3">
    <property type="entry name" value="FERREDOXIN"/>
    <property type="match status" value="1"/>
</dbReference>
<feature type="region of interest" description="Disordered" evidence="8">
    <location>
        <begin position="1"/>
        <end position="22"/>
    </location>
</feature>
<comment type="caution">
    <text evidence="10">The sequence shown here is derived from an EMBL/GenBank/DDBJ whole genome shotgun (WGS) entry which is preliminary data.</text>
</comment>
<evidence type="ECO:0000313" key="10">
    <source>
        <dbReference type="EMBL" id="MFC5887792.1"/>
    </source>
</evidence>
<dbReference type="Gene3D" id="3.30.70.20">
    <property type="match status" value="1"/>
</dbReference>
<dbReference type="InterPro" id="IPR051269">
    <property type="entry name" value="Fe-S_cluster_ET"/>
</dbReference>
<name>A0ABW1F059_9ACTN</name>
<sequence>MSGPADAPGAAGPAAGQRTAAERVVVRVDRDRCIGSGMCALTAPGSLELGADGLARPLRVAATDGGGGEDGDGGGGEDGAPAGAGPGSGEPLTERLAEAVDYCPVEALALYSAGDGRRIAPAR</sequence>
<evidence type="ECO:0000256" key="1">
    <source>
        <dbReference type="ARBA" id="ARBA00001927"/>
    </source>
</evidence>
<keyword evidence="5" id="KW-0408">Iron</keyword>
<protein>
    <submittedName>
        <fullName evidence="10">Ferredoxin</fullName>
    </submittedName>
</protein>
<keyword evidence="6" id="KW-0411">Iron-sulfur</keyword>
<proteinExistence type="predicted"/>
<evidence type="ECO:0000256" key="2">
    <source>
        <dbReference type="ARBA" id="ARBA00022448"/>
    </source>
</evidence>
<feature type="compositionally biased region" description="Gly residues" evidence="8">
    <location>
        <begin position="73"/>
        <end position="88"/>
    </location>
</feature>
<evidence type="ECO:0000256" key="8">
    <source>
        <dbReference type="SAM" id="MobiDB-lite"/>
    </source>
</evidence>
<evidence type="ECO:0000256" key="5">
    <source>
        <dbReference type="ARBA" id="ARBA00023004"/>
    </source>
</evidence>
<keyword evidence="7" id="KW-0003">3Fe-4S</keyword>
<dbReference type="PROSITE" id="PS51379">
    <property type="entry name" value="4FE4S_FER_2"/>
    <property type="match status" value="1"/>
</dbReference>
<keyword evidence="2" id="KW-0813">Transport</keyword>
<dbReference type="RefSeq" id="WP_313767086.1">
    <property type="nucleotide sequence ID" value="NZ_BAAAVH010000020.1"/>
</dbReference>
<evidence type="ECO:0000256" key="7">
    <source>
        <dbReference type="ARBA" id="ARBA00023291"/>
    </source>
</evidence>
<feature type="region of interest" description="Disordered" evidence="8">
    <location>
        <begin position="60"/>
        <end position="93"/>
    </location>
</feature>
<dbReference type="PANTHER" id="PTHR36923">
    <property type="entry name" value="FERREDOXIN"/>
    <property type="match status" value="1"/>
</dbReference>
<evidence type="ECO:0000313" key="11">
    <source>
        <dbReference type="Proteomes" id="UP001596067"/>
    </source>
</evidence>
<keyword evidence="4" id="KW-0249">Electron transport</keyword>
<keyword evidence="3" id="KW-0479">Metal-binding</keyword>
<reference evidence="11" key="1">
    <citation type="journal article" date="2019" name="Int. J. Syst. Evol. Microbiol.">
        <title>The Global Catalogue of Microorganisms (GCM) 10K type strain sequencing project: providing services to taxonomists for standard genome sequencing and annotation.</title>
        <authorList>
            <consortium name="The Broad Institute Genomics Platform"/>
            <consortium name="The Broad Institute Genome Sequencing Center for Infectious Disease"/>
            <person name="Wu L."/>
            <person name="Ma J."/>
        </authorList>
    </citation>
    <scope>NUCLEOTIDE SEQUENCE [LARGE SCALE GENOMIC DNA]</scope>
    <source>
        <strain evidence="11">CGMCC 4.1469</strain>
    </source>
</reference>
<dbReference type="Pfam" id="PF13459">
    <property type="entry name" value="Fer4_15"/>
    <property type="match status" value="1"/>
</dbReference>
<comment type="cofactor">
    <cofactor evidence="1">
        <name>[3Fe-4S] cluster</name>
        <dbReference type="ChEBI" id="CHEBI:21137"/>
    </cofactor>
</comment>
<evidence type="ECO:0000256" key="3">
    <source>
        <dbReference type="ARBA" id="ARBA00022723"/>
    </source>
</evidence>
<evidence type="ECO:0000259" key="9">
    <source>
        <dbReference type="PROSITE" id="PS51379"/>
    </source>
</evidence>
<gene>
    <name evidence="10" type="ORF">ACFP0N_22770</name>
</gene>